<dbReference type="RefSeq" id="WP_110043749.1">
    <property type="nucleotide sequence ID" value="NZ_CP054612.1"/>
</dbReference>
<evidence type="ECO:0000313" key="3">
    <source>
        <dbReference type="EMBL" id="PWW05222.1"/>
    </source>
</evidence>
<dbReference type="AlphaFoldDB" id="A0A2V2YVH1"/>
<feature type="region of interest" description="Disordered" evidence="1">
    <location>
        <begin position="35"/>
        <end position="64"/>
    </location>
</feature>
<reference evidence="3 4" key="1">
    <citation type="submission" date="2018-05" db="EMBL/GenBank/DDBJ databases">
        <title>Genomic Encyclopedia of Type Strains, Phase III (KMG-III): the genomes of soil and plant-associated and newly described type strains.</title>
        <authorList>
            <person name="Whitman W."/>
        </authorList>
    </citation>
    <scope>NUCLEOTIDE SEQUENCE [LARGE SCALE GENOMIC DNA]</scope>
    <source>
        <strain evidence="3 4">CECT 5696</strain>
    </source>
</reference>
<feature type="compositionally biased region" description="Basic and acidic residues" evidence="1">
    <location>
        <begin position="37"/>
        <end position="47"/>
    </location>
</feature>
<protein>
    <submittedName>
        <fullName evidence="3">Uncharacterized protein</fullName>
    </submittedName>
</protein>
<evidence type="ECO:0000256" key="2">
    <source>
        <dbReference type="SAM" id="SignalP"/>
    </source>
</evidence>
<comment type="caution">
    <text evidence="3">The sequence shown here is derived from an EMBL/GenBank/DDBJ whole genome shotgun (WGS) entry which is preliminary data.</text>
</comment>
<dbReference type="PROSITE" id="PS51257">
    <property type="entry name" value="PROKAR_LIPOPROTEIN"/>
    <property type="match status" value="1"/>
</dbReference>
<dbReference type="InterPro" id="IPR006311">
    <property type="entry name" value="TAT_signal"/>
</dbReference>
<proteinExistence type="predicted"/>
<evidence type="ECO:0000256" key="1">
    <source>
        <dbReference type="SAM" id="MobiDB-lite"/>
    </source>
</evidence>
<keyword evidence="2" id="KW-0732">Signal</keyword>
<accession>A0A2V2YVH1</accession>
<dbReference type="EMBL" id="QGTQ01000005">
    <property type="protein sequence ID" value="PWW05222.1"/>
    <property type="molecule type" value="Genomic_DNA"/>
</dbReference>
<evidence type="ECO:0000313" key="4">
    <source>
        <dbReference type="Proteomes" id="UP000246635"/>
    </source>
</evidence>
<name>A0A2V2YVH1_9BACL</name>
<feature type="signal peptide" evidence="2">
    <location>
        <begin position="1"/>
        <end position="36"/>
    </location>
</feature>
<dbReference type="PROSITE" id="PS51318">
    <property type="entry name" value="TAT"/>
    <property type="match status" value="1"/>
</dbReference>
<sequence>MSKQQSRRSKRLALKAAAGAGALLLMIAIASCSAAAEEGKHTDHEQADTVNDAAGDTDENKPAV</sequence>
<organism evidence="3 4">
    <name type="scientific">Paenibacillus cellulosilyticus</name>
    <dbReference type="NCBI Taxonomy" id="375489"/>
    <lineage>
        <taxon>Bacteria</taxon>
        <taxon>Bacillati</taxon>
        <taxon>Bacillota</taxon>
        <taxon>Bacilli</taxon>
        <taxon>Bacillales</taxon>
        <taxon>Paenibacillaceae</taxon>
        <taxon>Paenibacillus</taxon>
    </lineage>
</organism>
<feature type="chain" id="PRO_5039390914" evidence="2">
    <location>
        <begin position="37"/>
        <end position="64"/>
    </location>
</feature>
<keyword evidence="4" id="KW-1185">Reference proteome</keyword>
<gene>
    <name evidence="3" type="ORF">DFQ01_105206</name>
</gene>
<dbReference type="Proteomes" id="UP000246635">
    <property type="component" value="Unassembled WGS sequence"/>
</dbReference>